<proteinExistence type="predicted"/>
<dbReference type="AlphaFoldDB" id="A0AAV9A3F1"/>
<accession>A0AAV9A3F1</accession>
<name>A0AAV9A3F1_ACOGR</name>
<gene>
    <name evidence="1" type="ORF">QJS04_geneDACA022013</name>
</gene>
<protein>
    <submittedName>
        <fullName evidence="1">Uncharacterized protein</fullName>
    </submittedName>
</protein>
<organism evidence="1 2">
    <name type="scientific">Acorus gramineus</name>
    <name type="common">Dwarf sweet flag</name>
    <dbReference type="NCBI Taxonomy" id="55184"/>
    <lineage>
        <taxon>Eukaryota</taxon>
        <taxon>Viridiplantae</taxon>
        <taxon>Streptophyta</taxon>
        <taxon>Embryophyta</taxon>
        <taxon>Tracheophyta</taxon>
        <taxon>Spermatophyta</taxon>
        <taxon>Magnoliopsida</taxon>
        <taxon>Liliopsida</taxon>
        <taxon>Acoraceae</taxon>
        <taxon>Acorus</taxon>
    </lineage>
</organism>
<dbReference type="EMBL" id="JAUJYN010000013">
    <property type="protein sequence ID" value="KAK1258693.1"/>
    <property type="molecule type" value="Genomic_DNA"/>
</dbReference>
<dbReference type="Proteomes" id="UP001179952">
    <property type="component" value="Unassembled WGS sequence"/>
</dbReference>
<comment type="caution">
    <text evidence="1">The sequence shown here is derived from an EMBL/GenBank/DDBJ whole genome shotgun (WGS) entry which is preliminary data.</text>
</comment>
<keyword evidence="2" id="KW-1185">Reference proteome</keyword>
<evidence type="ECO:0000313" key="1">
    <source>
        <dbReference type="EMBL" id="KAK1258693.1"/>
    </source>
</evidence>
<sequence length="66" mass="7888">MRKQKTESVNKHSTDSILNHLSCESQYTQIQLNIYKHVPSTEIKYIQSRRDADNLWHSRNVALLRY</sequence>
<evidence type="ECO:0000313" key="2">
    <source>
        <dbReference type="Proteomes" id="UP001179952"/>
    </source>
</evidence>
<reference evidence="1" key="2">
    <citation type="submission" date="2023-06" db="EMBL/GenBank/DDBJ databases">
        <authorList>
            <person name="Ma L."/>
            <person name="Liu K.-W."/>
            <person name="Li Z."/>
            <person name="Hsiao Y.-Y."/>
            <person name="Qi Y."/>
            <person name="Fu T."/>
            <person name="Tang G."/>
            <person name="Zhang D."/>
            <person name="Sun W.-H."/>
            <person name="Liu D.-K."/>
            <person name="Li Y."/>
            <person name="Chen G.-Z."/>
            <person name="Liu X.-D."/>
            <person name="Liao X.-Y."/>
            <person name="Jiang Y.-T."/>
            <person name="Yu X."/>
            <person name="Hao Y."/>
            <person name="Huang J."/>
            <person name="Zhao X.-W."/>
            <person name="Ke S."/>
            <person name="Chen Y.-Y."/>
            <person name="Wu W.-L."/>
            <person name="Hsu J.-L."/>
            <person name="Lin Y.-F."/>
            <person name="Huang M.-D."/>
            <person name="Li C.-Y."/>
            <person name="Huang L."/>
            <person name="Wang Z.-W."/>
            <person name="Zhao X."/>
            <person name="Zhong W.-Y."/>
            <person name="Peng D.-H."/>
            <person name="Ahmad S."/>
            <person name="Lan S."/>
            <person name="Zhang J.-S."/>
            <person name="Tsai W.-C."/>
            <person name="Van De Peer Y."/>
            <person name="Liu Z.-J."/>
        </authorList>
    </citation>
    <scope>NUCLEOTIDE SEQUENCE</scope>
    <source>
        <strain evidence="1">SCP</strain>
        <tissue evidence="1">Leaves</tissue>
    </source>
</reference>
<reference evidence="1" key="1">
    <citation type="journal article" date="2023" name="Nat. Commun.">
        <title>Diploid and tetraploid genomes of Acorus and the evolution of monocots.</title>
        <authorList>
            <person name="Ma L."/>
            <person name="Liu K.W."/>
            <person name="Li Z."/>
            <person name="Hsiao Y.Y."/>
            <person name="Qi Y."/>
            <person name="Fu T."/>
            <person name="Tang G.D."/>
            <person name="Zhang D."/>
            <person name="Sun W.H."/>
            <person name="Liu D.K."/>
            <person name="Li Y."/>
            <person name="Chen G.Z."/>
            <person name="Liu X.D."/>
            <person name="Liao X.Y."/>
            <person name="Jiang Y.T."/>
            <person name="Yu X."/>
            <person name="Hao Y."/>
            <person name="Huang J."/>
            <person name="Zhao X.W."/>
            <person name="Ke S."/>
            <person name="Chen Y.Y."/>
            <person name="Wu W.L."/>
            <person name="Hsu J.L."/>
            <person name="Lin Y.F."/>
            <person name="Huang M.D."/>
            <person name="Li C.Y."/>
            <person name="Huang L."/>
            <person name="Wang Z.W."/>
            <person name="Zhao X."/>
            <person name="Zhong W.Y."/>
            <person name="Peng D.H."/>
            <person name="Ahmad S."/>
            <person name="Lan S."/>
            <person name="Zhang J.S."/>
            <person name="Tsai W.C."/>
            <person name="Van de Peer Y."/>
            <person name="Liu Z.J."/>
        </authorList>
    </citation>
    <scope>NUCLEOTIDE SEQUENCE</scope>
    <source>
        <strain evidence="1">SCP</strain>
    </source>
</reference>